<proteinExistence type="predicted"/>
<organism evidence="1 2">
    <name type="scientific">Knipowitschia caucasica</name>
    <name type="common">Caucasian dwarf goby</name>
    <name type="synonym">Pomatoschistus caucasicus</name>
    <dbReference type="NCBI Taxonomy" id="637954"/>
    <lineage>
        <taxon>Eukaryota</taxon>
        <taxon>Metazoa</taxon>
        <taxon>Chordata</taxon>
        <taxon>Craniata</taxon>
        <taxon>Vertebrata</taxon>
        <taxon>Euteleostomi</taxon>
        <taxon>Actinopterygii</taxon>
        <taxon>Neopterygii</taxon>
        <taxon>Teleostei</taxon>
        <taxon>Neoteleostei</taxon>
        <taxon>Acanthomorphata</taxon>
        <taxon>Gobiaria</taxon>
        <taxon>Gobiiformes</taxon>
        <taxon>Gobioidei</taxon>
        <taxon>Gobiidae</taxon>
        <taxon>Gobiinae</taxon>
        <taxon>Knipowitschia</taxon>
    </lineage>
</organism>
<name>A0AAV2MKI7_KNICA</name>
<keyword evidence="2" id="KW-1185">Reference proteome</keyword>
<accession>A0AAV2MKI7</accession>
<evidence type="ECO:0000313" key="1">
    <source>
        <dbReference type="EMBL" id="CAL1613847.1"/>
    </source>
</evidence>
<gene>
    <name evidence="1" type="ORF">KC01_LOCUS39985</name>
</gene>
<dbReference type="AlphaFoldDB" id="A0AAV2MKI7"/>
<reference evidence="1 2" key="1">
    <citation type="submission" date="2024-04" db="EMBL/GenBank/DDBJ databases">
        <authorList>
            <person name="Waldvogel A.-M."/>
            <person name="Schoenle A."/>
        </authorList>
    </citation>
    <scope>NUCLEOTIDE SEQUENCE [LARGE SCALE GENOMIC DNA]</scope>
</reference>
<dbReference type="EMBL" id="OZ035830">
    <property type="protein sequence ID" value="CAL1613847.1"/>
    <property type="molecule type" value="Genomic_DNA"/>
</dbReference>
<dbReference type="Proteomes" id="UP001497482">
    <property type="component" value="Chromosome 8"/>
</dbReference>
<sequence length="119" mass="13739">MWRPVNSPVPHRGWVPLCLGHLHLENTEMGSQSPLNRPPLTLWSDDESKCSCTLKEGCLPKRRERRASESVCYMPAYNCSAPPRSMVTARRNNNQLEGGFMDKWTIPRRPHFPRFSLFS</sequence>
<protein>
    <submittedName>
        <fullName evidence="1">Uncharacterized protein</fullName>
    </submittedName>
</protein>
<evidence type="ECO:0000313" key="2">
    <source>
        <dbReference type="Proteomes" id="UP001497482"/>
    </source>
</evidence>